<protein>
    <submittedName>
        <fullName evidence="3">DUF2945 domain-containing protein</fullName>
    </submittedName>
</protein>
<accession>A0A9X3I607</accession>
<evidence type="ECO:0000313" key="4">
    <source>
        <dbReference type="Proteomes" id="UP001143347"/>
    </source>
</evidence>
<organism evidence="3 4">
    <name type="scientific">Gordonia aquimaris</name>
    <dbReference type="NCBI Taxonomy" id="2984863"/>
    <lineage>
        <taxon>Bacteria</taxon>
        <taxon>Bacillati</taxon>
        <taxon>Actinomycetota</taxon>
        <taxon>Actinomycetes</taxon>
        <taxon>Mycobacteriales</taxon>
        <taxon>Gordoniaceae</taxon>
        <taxon>Gordonia</taxon>
    </lineage>
</organism>
<gene>
    <name evidence="3" type="ORF">OSB52_17075</name>
</gene>
<proteinExistence type="predicted"/>
<feature type="domain" description="Hypervirulence associated protein TUDOR" evidence="2">
    <location>
        <begin position="7"/>
        <end position="64"/>
    </location>
</feature>
<feature type="compositionally biased region" description="Basic and acidic residues" evidence="1">
    <location>
        <begin position="1"/>
        <end position="10"/>
    </location>
</feature>
<name>A0A9X3I607_9ACTN</name>
<dbReference type="Proteomes" id="UP001143347">
    <property type="component" value="Unassembled WGS sequence"/>
</dbReference>
<evidence type="ECO:0000256" key="1">
    <source>
        <dbReference type="SAM" id="MobiDB-lite"/>
    </source>
</evidence>
<evidence type="ECO:0000259" key="2">
    <source>
        <dbReference type="Pfam" id="PF11160"/>
    </source>
</evidence>
<sequence>MAISKDDKVEWNTSQGTTEGHAREKRVSEFTFEGQKFNASKEEPYWIVESSKTGAKAAHKESSLTKKQ</sequence>
<keyword evidence="4" id="KW-1185">Reference proteome</keyword>
<dbReference type="InterPro" id="IPR021331">
    <property type="entry name" value="Hva1_TUDOR"/>
</dbReference>
<reference evidence="3" key="1">
    <citation type="submission" date="2022-10" db="EMBL/GenBank/DDBJ databases">
        <title>WGS of marine actinomycetes from Thailand.</title>
        <authorList>
            <person name="Thawai C."/>
        </authorList>
    </citation>
    <scope>NUCLEOTIDE SEQUENCE</scope>
    <source>
        <strain evidence="3">SW21</strain>
    </source>
</reference>
<evidence type="ECO:0000313" key="3">
    <source>
        <dbReference type="EMBL" id="MCX2965801.1"/>
    </source>
</evidence>
<comment type="caution">
    <text evidence="3">The sequence shown here is derived from an EMBL/GenBank/DDBJ whole genome shotgun (WGS) entry which is preliminary data.</text>
</comment>
<dbReference type="Pfam" id="PF11160">
    <property type="entry name" value="Hva1_TUDOR"/>
    <property type="match status" value="1"/>
</dbReference>
<feature type="region of interest" description="Disordered" evidence="1">
    <location>
        <begin position="1"/>
        <end position="26"/>
    </location>
</feature>
<dbReference type="AlphaFoldDB" id="A0A9X3I607"/>
<dbReference type="EMBL" id="JAPKFM010000019">
    <property type="protein sequence ID" value="MCX2965801.1"/>
    <property type="molecule type" value="Genomic_DNA"/>
</dbReference>
<dbReference type="RefSeq" id="WP_235722016.1">
    <property type="nucleotide sequence ID" value="NZ_JAPKFM010000019.1"/>
</dbReference>
<dbReference type="Gene3D" id="2.30.30.1060">
    <property type="match status" value="1"/>
</dbReference>